<keyword evidence="2" id="KW-1185">Reference proteome</keyword>
<gene>
    <name evidence="1" type="primary">Acey_s0084.g1693</name>
    <name evidence="1" type="ORF">Y032_0084g1693</name>
</gene>
<comment type="caution">
    <text evidence="1">The sequence shown here is derived from an EMBL/GenBank/DDBJ whole genome shotgun (WGS) entry which is preliminary data.</text>
</comment>
<dbReference type="AlphaFoldDB" id="A0A016TQF9"/>
<sequence>MRGSLDLRRLKGSRDFGKGSSDLTRELALQGDFEEGLALQADIRKGILGLEKVEGNPHCGQTSLSLRSLPAKWAPFYFVRIKDSLPDVSLQRGSPIL</sequence>
<protein>
    <submittedName>
        <fullName evidence="1">Uncharacterized protein</fullName>
    </submittedName>
</protein>
<accession>A0A016TQF9</accession>
<name>A0A016TQF9_9BILA</name>
<proteinExistence type="predicted"/>
<evidence type="ECO:0000313" key="1">
    <source>
        <dbReference type="EMBL" id="EYC04961.1"/>
    </source>
</evidence>
<organism evidence="1 2">
    <name type="scientific">Ancylostoma ceylanicum</name>
    <dbReference type="NCBI Taxonomy" id="53326"/>
    <lineage>
        <taxon>Eukaryota</taxon>
        <taxon>Metazoa</taxon>
        <taxon>Ecdysozoa</taxon>
        <taxon>Nematoda</taxon>
        <taxon>Chromadorea</taxon>
        <taxon>Rhabditida</taxon>
        <taxon>Rhabditina</taxon>
        <taxon>Rhabditomorpha</taxon>
        <taxon>Strongyloidea</taxon>
        <taxon>Ancylostomatidae</taxon>
        <taxon>Ancylostomatinae</taxon>
        <taxon>Ancylostoma</taxon>
    </lineage>
</organism>
<evidence type="ECO:0000313" key="2">
    <source>
        <dbReference type="Proteomes" id="UP000024635"/>
    </source>
</evidence>
<dbReference type="Proteomes" id="UP000024635">
    <property type="component" value="Unassembled WGS sequence"/>
</dbReference>
<dbReference type="EMBL" id="JARK01001420">
    <property type="protein sequence ID" value="EYC04961.1"/>
    <property type="molecule type" value="Genomic_DNA"/>
</dbReference>
<reference evidence="2" key="1">
    <citation type="journal article" date="2015" name="Nat. Genet.">
        <title>The genome and transcriptome of the zoonotic hookworm Ancylostoma ceylanicum identify infection-specific gene families.</title>
        <authorList>
            <person name="Schwarz E.M."/>
            <person name="Hu Y."/>
            <person name="Antoshechkin I."/>
            <person name="Miller M.M."/>
            <person name="Sternberg P.W."/>
            <person name="Aroian R.V."/>
        </authorList>
    </citation>
    <scope>NUCLEOTIDE SEQUENCE</scope>
    <source>
        <strain evidence="2">HY135</strain>
    </source>
</reference>